<dbReference type="PANTHER" id="PTHR43394">
    <property type="entry name" value="ATP-DEPENDENT PERMEASE MDL1, MITOCHONDRIAL"/>
    <property type="match status" value="1"/>
</dbReference>
<dbReference type="Proteomes" id="UP000198642">
    <property type="component" value="Unassembled WGS sequence"/>
</dbReference>
<sequence length="579" mass="65092">MKHVLSFLKPYKIPITVAYALTFIELMVELLLPFFLGKMINDGVVNQDFDTIIMWGGIMIAMAFTAFIAGIFNSFYAAHTGLGFAYDIRRQLFQKIQDFSFANLNQYPTSGLVTRFSNDVRQLQNTIFMALRIMAKAPLIAIGGVIMSFIVSPRLALIFLVTVPLLVGFILWVLKVATRLFDRVQRNVDHVNQVMQENLAGMRLIKAFLRRNHEESRFINANESLANIMRKTFRFIETSMPILLFVMNMSLIFILWHGNALAISDETNTGDVVAIVNYAMRVAMAISMFTFMIMGFSRAKASAERLNQVLRVKTNPADSTFANEEAAVQSGKITFDHVFFAYPNMPDNALKSVSFTVYPNENMVVMGATGSGKTSLFQLIPHLYDTNRGMIYIDDQPIHAYRLENLRRSIGYVPQNPLLFTGTVTDNIAWGKEQATKDDTIQAAKDAQIHDTIMELPNGYETKIGQKGVNLSGGQKQRISIARALIRQPKILMLDDSTSALDLATESKLLEAIRKYNCTTLIITQKISTAMTADRILLLDYGETLAIGTHDKLLEDSALYRQIAASQFGEEYTYANRTV</sequence>
<dbReference type="SUPFAM" id="SSF52540">
    <property type="entry name" value="P-loop containing nucleoside triphosphate hydrolases"/>
    <property type="match status" value="1"/>
</dbReference>
<dbReference type="AlphaFoldDB" id="A0A1I0W3L3"/>
<keyword evidence="5" id="KW-0547">Nucleotide-binding</keyword>
<feature type="transmembrane region" description="Helical" evidence="9">
    <location>
        <begin position="52"/>
        <end position="72"/>
    </location>
</feature>
<feature type="transmembrane region" description="Helical" evidence="9">
    <location>
        <begin position="12"/>
        <end position="32"/>
    </location>
</feature>
<keyword evidence="2" id="KW-0813">Transport</keyword>
<accession>A0A1I0W3L3</accession>
<keyword evidence="3" id="KW-1003">Cell membrane</keyword>
<dbReference type="InterPro" id="IPR003439">
    <property type="entry name" value="ABC_transporter-like_ATP-bd"/>
</dbReference>
<keyword evidence="7 9" id="KW-1133">Transmembrane helix</keyword>
<dbReference type="Gene3D" id="3.40.50.300">
    <property type="entry name" value="P-loop containing nucleotide triphosphate hydrolases"/>
    <property type="match status" value="1"/>
</dbReference>
<comment type="subcellular location">
    <subcellularLocation>
        <location evidence="1">Cell membrane</location>
        <topology evidence="1">Multi-pass membrane protein</topology>
    </subcellularLocation>
</comment>
<dbReference type="Pfam" id="PF00005">
    <property type="entry name" value="ABC_tran"/>
    <property type="match status" value="1"/>
</dbReference>
<organism evidence="12 13">
    <name type="scientific">Lentibacillus halodurans</name>
    <dbReference type="NCBI Taxonomy" id="237679"/>
    <lineage>
        <taxon>Bacteria</taxon>
        <taxon>Bacillati</taxon>
        <taxon>Bacillota</taxon>
        <taxon>Bacilli</taxon>
        <taxon>Bacillales</taxon>
        <taxon>Bacillaceae</taxon>
        <taxon>Lentibacillus</taxon>
    </lineage>
</organism>
<name>A0A1I0W3L3_9BACI</name>
<keyword evidence="4 9" id="KW-0812">Transmembrane</keyword>
<evidence type="ECO:0000313" key="12">
    <source>
        <dbReference type="EMBL" id="SFA82947.1"/>
    </source>
</evidence>
<dbReference type="InterPro" id="IPR003593">
    <property type="entry name" value="AAA+_ATPase"/>
</dbReference>
<dbReference type="EMBL" id="FOJW01000002">
    <property type="protein sequence ID" value="SFA82947.1"/>
    <property type="molecule type" value="Genomic_DNA"/>
</dbReference>
<keyword evidence="8 9" id="KW-0472">Membrane</keyword>
<dbReference type="PROSITE" id="PS50929">
    <property type="entry name" value="ABC_TM1F"/>
    <property type="match status" value="1"/>
</dbReference>
<dbReference type="OrthoDB" id="9770415at2"/>
<evidence type="ECO:0000256" key="6">
    <source>
        <dbReference type="ARBA" id="ARBA00022840"/>
    </source>
</evidence>
<feature type="domain" description="ABC transporter" evidence="10">
    <location>
        <begin position="333"/>
        <end position="566"/>
    </location>
</feature>
<dbReference type="CDD" id="cd18548">
    <property type="entry name" value="ABC_6TM_Tm287_like"/>
    <property type="match status" value="1"/>
</dbReference>
<feature type="transmembrane region" description="Helical" evidence="9">
    <location>
        <begin position="157"/>
        <end position="177"/>
    </location>
</feature>
<gene>
    <name evidence="12" type="ORF">SAMN04488072_102165</name>
</gene>
<evidence type="ECO:0000259" key="10">
    <source>
        <dbReference type="PROSITE" id="PS50893"/>
    </source>
</evidence>
<feature type="transmembrane region" description="Helical" evidence="9">
    <location>
        <begin position="239"/>
        <end position="258"/>
    </location>
</feature>
<dbReference type="FunFam" id="3.40.50.300:FF:000221">
    <property type="entry name" value="Multidrug ABC transporter ATP-binding protein"/>
    <property type="match status" value="1"/>
</dbReference>
<dbReference type="GO" id="GO:0015421">
    <property type="term" value="F:ABC-type oligopeptide transporter activity"/>
    <property type="evidence" value="ECO:0007669"/>
    <property type="project" value="TreeGrafter"/>
</dbReference>
<dbReference type="PROSITE" id="PS50893">
    <property type="entry name" value="ABC_TRANSPORTER_2"/>
    <property type="match status" value="1"/>
</dbReference>
<evidence type="ECO:0000256" key="2">
    <source>
        <dbReference type="ARBA" id="ARBA00022448"/>
    </source>
</evidence>
<dbReference type="RefSeq" id="WP_090233691.1">
    <property type="nucleotide sequence ID" value="NZ_FOJW01000002.1"/>
</dbReference>
<dbReference type="PROSITE" id="PS00211">
    <property type="entry name" value="ABC_TRANSPORTER_1"/>
    <property type="match status" value="1"/>
</dbReference>
<feature type="transmembrane region" description="Helical" evidence="9">
    <location>
        <begin position="278"/>
        <end position="296"/>
    </location>
</feature>
<evidence type="ECO:0000256" key="1">
    <source>
        <dbReference type="ARBA" id="ARBA00004651"/>
    </source>
</evidence>
<dbReference type="InterPro" id="IPR036640">
    <property type="entry name" value="ABC1_TM_sf"/>
</dbReference>
<evidence type="ECO:0000256" key="4">
    <source>
        <dbReference type="ARBA" id="ARBA00022692"/>
    </source>
</evidence>
<dbReference type="SUPFAM" id="SSF90123">
    <property type="entry name" value="ABC transporter transmembrane region"/>
    <property type="match status" value="1"/>
</dbReference>
<dbReference type="SMART" id="SM00382">
    <property type="entry name" value="AAA"/>
    <property type="match status" value="1"/>
</dbReference>
<proteinExistence type="predicted"/>
<reference evidence="12 13" key="1">
    <citation type="submission" date="2016-10" db="EMBL/GenBank/DDBJ databases">
        <authorList>
            <person name="de Groot N.N."/>
        </authorList>
    </citation>
    <scope>NUCLEOTIDE SEQUENCE [LARGE SCALE GENOMIC DNA]</scope>
    <source>
        <strain evidence="12 13">CGMCC 1.3702</strain>
    </source>
</reference>
<dbReference type="GO" id="GO:0016887">
    <property type="term" value="F:ATP hydrolysis activity"/>
    <property type="evidence" value="ECO:0007669"/>
    <property type="project" value="InterPro"/>
</dbReference>
<dbReference type="PANTHER" id="PTHR43394:SF1">
    <property type="entry name" value="ATP-BINDING CASSETTE SUB-FAMILY B MEMBER 10, MITOCHONDRIAL"/>
    <property type="match status" value="1"/>
</dbReference>
<feature type="transmembrane region" description="Helical" evidence="9">
    <location>
        <begin position="133"/>
        <end position="151"/>
    </location>
</feature>
<protein>
    <submittedName>
        <fullName evidence="12">ATP-binding cassette, subfamily B</fullName>
    </submittedName>
</protein>
<dbReference type="InterPro" id="IPR011527">
    <property type="entry name" value="ABC1_TM_dom"/>
</dbReference>
<evidence type="ECO:0000313" key="13">
    <source>
        <dbReference type="Proteomes" id="UP000198642"/>
    </source>
</evidence>
<dbReference type="InterPro" id="IPR027417">
    <property type="entry name" value="P-loop_NTPase"/>
</dbReference>
<dbReference type="InterPro" id="IPR017871">
    <property type="entry name" value="ABC_transporter-like_CS"/>
</dbReference>
<feature type="domain" description="ABC transmembrane type-1" evidence="11">
    <location>
        <begin position="20"/>
        <end position="298"/>
    </location>
</feature>
<keyword evidence="6 12" id="KW-0067">ATP-binding</keyword>
<evidence type="ECO:0000256" key="8">
    <source>
        <dbReference type="ARBA" id="ARBA00023136"/>
    </source>
</evidence>
<dbReference type="STRING" id="237679.SAMN04488072_102165"/>
<evidence type="ECO:0000256" key="5">
    <source>
        <dbReference type="ARBA" id="ARBA00022741"/>
    </source>
</evidence>
<dbReference type="GO" id="GO:0005886">
    <property type="term" value="C:plasma membrane"/>
    <property type="evidence" value="ECO:0007669"/>
    <property type="project" value="UniProtKB-SubCell"/>
</dbReference>
<evidence type="ECO:0000256" key="9">
    <source>
        <dbReference type="SAM" id="Phobius"/>
    </source>
</evidence>
<evidence type="ECO:0000259" key="11">
    <source>
        <dbReference type="PROSITE" id="PS50929"/>
    </source>
</evidence>
<evidence type="ECO:0000256" key="3">
    <source>
        <dbReference type="ARBA" id="ARBA00022475"/>
    </source>
</evidence>
<dbReference type="InterPro" id="IPR039421">
    <property type="entry name" value="Type_1_exporter"/>
</dbReference>
<keyword evidence="13" id="KW-1185">Reference proteome</keyword>
<dbReference type="Gene3D" id="1.20.1560.10">
    <property type="entry name" value="ABC transporter type 1, transmembrane domain"/>
    <property type="match status" value="1"/>
</dbReference>
<dbReference type="GO" id="GO:0005524">
    <property type="term" value="F:ATP binding"/>
    <property type="evidence" value="ECO:0007669"/>
    <property type="project" value="UniProtKB-KW"/>
</dbReference>
<evidence type="ECO:0000256" key="7">
    <source>
        <dbReference type="ARBA" id="ARBA00022989"/>
    </source>
</evidence>
<dbReference type="Pfam" id="PF00664">
    <property type="entry name" value="ABC_membrane"/>
    <property type="match status" value="1"/>
</dbReference>